<accession>A0AAE3HGJ0</accession>
<dbReference type="EMBL" id="JANKAS010000006">
    <property type="protein sequence ID" value="MCR1899019.1"/>
    <property type="molecule type" value="Genomic_DNA"/>
</dbReference>
<proteinExistence type="predicted"/>
<dbReference type="Gene3D" id="3.10.50.40">
    <property type="match status" value="1"/>
</dbReference>
<sequence length="330" mass="38292">MIKKGTTAKVVLLAALFFFMVMIGGCNLVKMNPEAEKKQTVAKIGEKTITKQDFNYYLTLTKINAKVQGQEFPTDKEQLAQVNSQILDNLAEDQLMLQLAQKEEVKVDEKKAQEQIKEWRELLQGDLGGEEEYKKFLQENDITVEEFDDFLKNIDINNQYITGLYEKITKDAKVTDEDVVKYYQENTKQFDPSTVEAKHILAETEEKAKEIEKKAKEGKDFDALIKEYNGKEGIREAADLGEFQYTKMIPAFSEVVFKMEPGEISNPIQTDYGFHIVKVEKKNEKPVQKLDEVRETITEQLEQTVKYEKFTKYTTENREKIDIKKYPDKL</sequence>
<dbReference type="InterPro" id="IPR050245">
    <property type="entry name" value="PrsA_foldase"/>
</dbReference>
<evidence type="ECO:0000256" key="1">
    <source>
        <dbReference type="PROSITE-ProRule" id="PRU00278"/>
    </source>
</evidence>
<reference evidence="4" key="1">
    <citation type="submission" date="2022-07" db="EMBL/GenBank/DDBJ databases">
        <title>Enhanced cultured diversity of the mouse gut microbiota enables custom-made synthetic communities.</title>
        <authorList>
            <person name="Afrizal A."/>
        </authorList>
    </citation>
    <scope>NUCLEOTIDE SEQUENCE</scope>
    <source>
        <strain evidence="4">DSM 28593</strain>
    </source>
</reference>
<comment type="caution">
    <text evidence="4">The sequence shown here is derived from an EMBL/GenBank/DDBJ whole genome shotgun (WGS) entry which is preliminary data.</text>
</comment>
<keyword evidence="5" id="KW-1185">Reference proteome</keyword>
<dbReference type="Proteomes" id="UP001205748">
    <property type="component" value="Unassembled WGS sequence"/>
</dbReference>
<evidence type="ECO:0000256" key="2">
    <source>
        <dbReference type="SAM" id="Coils"/>
    </source>
</evidence>
<keyword evidence="1" id="KW-0697">Rotamase</keyword>
<dbReference type="SUPFAM" id="SSF109998">
    <property type="entry name" value="Triger factor/SurA peptide-binding domain-like"/>
    <property type="match status" value="1"/>
</dbReference>
<evidence type="ECO:0000313" key="5">
    <source>
        <dbReference type="Proteomes" id="UP001205748"/>
    </source>
</evidence>
<dbReference type="PANTHER" id="PTHR47245">
    <property type="entry name" value="PEPTIDYLPROLYL ISOMERASE"/>
    <property type="match status" value="1"/>
</dbReference>
<dbReference type="InterPro" id="IPR027304">
    <property type="entry name" value="Trigger_fact/SurA_dom_sf"/>
</dbReference>
<evidence type="ECO:0000259" key="3">
    <source>
        <dbReference type="PROSITE" id="PS50198"/>
    </source>
</evidence>
<name>A0AAE3HGJ0_9FIRM</name>
<protein>
    <submittedName>
        <fullName evidence="4">Peptidyl-prolyl cis-trans isomerase</fullName>
    </submittedName>
</protein>
<dbReference type="InterPro" id="IPR000297">
    <property type="entry name" value="PPIase_PpiC"/>
</dbReference>
<gene>
    <name evidence="4" type="ORF">NSA47_08475</name>
</gene>
<dbReference type="GO" id="GO:0003755">
    <property type="term" value="F:peptidyl-prolyl cis-trans isomerase activity"/>
    <property type="evidence" value="ECO:0007669"/>
    <property type="project" value="UniProtKB-KW"/>
</dbReference>
<dbReference type="SUPFAM" id="SSF54534">
    <property type="entry name" value="FKBP-like"/>
    <property type="match status" value="1"/>
</dbReference>
<feature type="coiled-coil region" evidence="2">
    <location>
        <begin position="194"/>
        <end position="221"/>
    </location>
</feature>
<dbReference type="PROSITE" id="PS51257">
    <property type="entry name" value="PROKAR_LIPOPROTEIN"/>
    <property type="match status" value="1"/>
</dbReference>
<dbReference type="PANTHER" id="PTHR47245:SF2">
    <property type="entry name" value="PEPTIDYL-PROLYL CIS-TRANS ISOMERASE HP_0175-RELATED"/>
    <property type="match status" value="1"/>
</dbReference>
<keyword evidence="2" id="KW-0175">Coiled coil</keyword>
<keyword evidence="1 4" id="KW-0413">Isomerase</keyword>
<dbReference type="RefSeq" id="WP_257530928.1">
    <property type="nucleotide sequence ID" value="NZ_JANKAS010000006.1"/>
</dbReference>
<evidence type="ECO:0000313" key="4">
    <source>
        <dbReference type="EMBL" id="MCR1899019.1"/>
    </source>
</evidence>
<dbReference type="InterPro" id="IPR046357">
    <property type="entry name" value="PPIase_dom_sf"/>
</dbReference>
<feature type="domain" description="PpiC" evidence="3">
    <location>
        <begin position="192"/>
        <end position="281"/>
    </location>
</feature>
<dbReference type="Gene3D" id="1.10.4030.10">
    <property type="entry name" value="Porin chaperone SurA, peptide-binding domain"/>
    <property type="match status" value="1"/>
</dbReference>
<organism evidence="4 5">
    <name type="scientific">Irregularibacter muris</name>
    <dbReference type="NCBI Taxonomy" id="1796619"/>
    <lineage>
        <taxon>Bacteria</taxon>
        <taxon>Bacillati</taxon>
        <taxon>Bacillota</taxon>
        <taxon>Clostridia</taxon>
        <taxon>Eubacteriales</taxon>
        <taxon>Eubacteriaceae</taxon>
        <taxon>Irregularibacter</taxon>
    </lineage>
</organism>
<dbReference type="PROSITE" id="PS50198">
    <property type="entry name" value="PPIC_PPIASE_2"/>
    <property type="match status" value="1"/>
</dbReference>
<dbReference type="AlphaFoldDB" id="A0AAE3HGJ0"/>
<dbReference type="Pfam" id="PF13624">
    <property type="entry name" value="SurA_N_3"/>
    <property type="match status" value="1"/>
</dbReference>
<dbReference type="Pfam" id="PF13145">
    <property type="entry name" value="Rotamase_2"/>
    <property type="match status" value="1"/>
</dbReference>